<dbReference type="Bgee" id="ENSGACG00000007483">
    <property type="expression patterns" value="Expressed in zone of skin and 4 other cell types or tissues"/>
</dbReference>
<keyword evidence="7" id="KW-1133">Transmembrane helix</keyword>
<feature type="compositionally biased region" description="Basic and acidic residues" evidence="14">
    <location>
        <begin position="17"/>
        <end position="28"/>
    </location>
</feature>
<evidence type="ECO:0000256" key="4">
    <source>
        <dbReference type="ARBA" id="ARBA00022553"/>
    </source>
</evidence>
<dbReference type="PROSITE" id="PS51049">
    <property type="entry name" value="KASH"/>
    <property type="match status" value="1"/>
</dbReference>
<keyword evidence="4" id="KW-0597">Phosphoprotein</keyword>
<feature type="coiled-coil region" evidence="13">
    <location>
        <begin position="1133"/>
        <end position="1170"/>
    </location>
</feature>
<reference evidence="16" key="2">
    <citation type="submission" date="2025-08" db="UniProtKB">
        <authorList>
            <consortium name="Ensembl"/>
        </authorList>
    </citation>
    <scope>IDENTIFICATION</scope>
</reference>
<evidence type="ECO:0000256" key="13">
    <source>
        <dbReference type="SAM" id="Coils"/>
    </source>
</evidence>
<feature type="region of interest" description="Disordered" evidence="14">
    <location>
        <begin position="3715"/>
        <end position="3831"/>
    </location>
</feature>
<feature type="region of interest" description="Disordered" evidence="14">
    <location>
        <begin position="14"/>
        <end position="49"/>
    </location>
</feature>
<feature type="region of interest" description="Disordered" evidence="14">
    <location>
        <begin position="4112"/>
        <end position="4141"/>
    </location>
</feature>
<feature type="topological domain" description="Cytoplasmic" evidence="12">
    <location>
        <begin position="1"/>
        <end position="4152"/>
    </location>
</feature>
<dbReference type="SMART" id="SM01249">
    <property type="entry name" value="KASH"/>
    <property type="match status" value="1"/>
</dbReference>
<feature type="compositionally biased region" description="Acidic residues" evidence="14">
    <location>
        <begin position="1654"/>
        <end position="1663"/>
    </location>
</feature>
<evidence type="ECO:0000256" key="12">
    <source>
        <dbReference type="PROSITE-ProRule" id="PRU00385"/>
    </source>
</evidence>
<keyword evidence="6" id="KW-0677">Repeat</keyword>
<feature type="coiled-coil region" evidence="13">
    <location>
        <begin position="2943"/>
        <end position="2977"/>
    </location>
</feature>
<dbReference type="InterPro" id="IPR002017">
    <property type="entry name" value="Spectrin_repeat"/>
</dbReference>
<dbReference type="InterPro" id="IPR018159">
    <property type="entry name" value="Spectrin/alpha-actinin"/>
</dbReference>
<evidence type="ECO:0000256" key="3">
    <source>
        <dbReference type="ARBA" id="ARBA00022490"/>
    </source>
</evidence>
<accession>G3NX87</accession>
<evidence type="ECO:0000256" key="7">
    <source>
        <dbReference type="ARBA" id="ARBA00022989"/>
    </source>
</evidence>
<evidence type="ECO:0000256" key="2">
    <source>
        <dbReference type="ARBA" id="ARBA00008619"/>
    </source>
</evidence>
<dbReference type="STRING" id="69293.ENSGACP00000009956"/>
<dbReference type="Pfam" id="PF10541">
    <property type="entry name" value="KASH"/>
    <property type="match status" value="1"/>
</dbReference>
<evidence type="ECO:0000256" key="6">
    <source>
        <dbReference type="ARBA" id="ARBA00022737"/>
    </source>
</evidence>
<keyword evidence="9" id="KW-0206">Cytoskeleton</keyword>
<dbReference type="OMA" id="YRWEADE"/>
<dbReference type="InterPro" id="IPR012315">
    <property type="entry name" value="KASH"/>
</dbReference>
<dbReference type="Ensembl" id="ENSGACT00000009978.2">
    <property type="protein sequence ID" value="ENSGACP00000009956.2"/>
    <property type="gene ID" value="ENSGACG00000007483.2"/>
</dbReference>
<dbReference type="GO" id="GO:0005856">
    <property type="term" value="C:cytoskeleton"/>
    <property type="evidence" value="ECO:0007669"/>
    <property type="project" value="UniProtKB-SubCell"/>
</dbReference>
<dbReference type="PANTHER" id="PTHR14514">
    <property type="entry name" value="PKA ANCHORING PROTEIN"/>
    <property type="match status" value="1"/>
</dbReference>
<evidence type="ECO:0000256" key="5">
    <source>
        <dbReference type="ARBA" id="ARBA00022692"/>
    </source>
</evidence>
<evidence type="ECO:0000256" key="9">
    <source>
        <dbReference type="ARBA" id="ARBA00023212"/>
    </source>
</evidence>
<feature type="coiled-coil region" evidence="13">
    <location>
        <begin position="1473"/>
        <end position="1528"/>
    </location>
</feature>
<dbReference type="Pfam" id="PF25035">
    <property type="entry name" value="SYNE1"/>
    <property type="match status" value="1"/>
</dbReference>
<evidence type="ECO:0000313" key="17">
    <source>
        <dbReference type="Proteomes" id="UP000007635"/>
    </source>
</evidence>
<evidence type="ECO:0000256" key="11">
    <source>
        <dbReference type="ARBA" id="ARBA00046312"/>
    </source>
</evidence>
<feature type="region of interest" description="Disordered" evidence="14">
    <location>
        <begin position="1850"/>
        <end position="1890"/>
    </location>
</feature>
<feature type="topological domain" description="Perinuclear space" evidence="12">
    <location>
        <begin position="4174"/>
        <end position="4203"/>
    </location>
</feature>
<feature type="compositionally biased region" description="Basic and acidic residues" evidence="14">
    <location>
        <begin position="3801"/>
        <end position="3812"/>
    </location>
</feature>
<reference evidence="16 17" key="1">
    <citation type="journal article" date="2021" name="G3 (Bethesda)">
        <title>Improved contiguity of the threespine stickleback genome using long-read sequencing.</title>
        <authorList>
            <person name="Nath S."/>
            <person name="Shaw D.E."/>
            <person name="White M.A."/>
        </authorList>
    </citation>
    <scope>NUCLEOTIDE SEQUENCE [LARGE SCALE GENOMIC DNA]</scope>
    <source>
        <strain evidence="16 17">Lake Benthic</strain>
    </source>
</reference>
<reference evidence="16" key="3">
    <citation type="submission" date="2025-09" db="UniProtKB">
        <authorList>
            <consortium name="Ensembl"/>
        </authorList>
    </citation>
    <scope>IDENTIFICATION</scope>
</reference>
<feature type="domain" description="KASH" evidence="15">
    <location>
        <begin position="4144"/>
        <end position="4203"/>
    </location>
</feature>
<dbReference type="Pfam" id="PF25034">
    <property type="entry name" value="Spectrin_SYNE1"/>
    <property type="match status" value="1"/>
</dbReference>
<evidence type="ECO:0000256" key="10">
    <source>
        <dbReference type="ARBA" id="ARBA00023242"/>
    </source>
</evidence>
<feature type="compositionally biased region" description="Acidic residues" evidence="14">
    <location>
        <begin position="3774"/>
        <end position="3784"/>
    </location>
</feature>
<dbReference type="SUPFAM" id="SSF46966">
    <property type="entry name" value="Spectrin repeat"/>
    <property type="match status" value="10"/>
</dbReference>
<evidence type="ECO:0000256" key="8">
    <source>
        <dbReference type="ARBA" id="ARBA00023136"/>
    </source>
</evidence>
<evidence type="ECO:0000256" key="14">
    <source>
        <dbReference type="SAM" id="MobiDB-lite"/>
    </source>
</evidence>
<feature type="region of interest" description="Disordered" evidence="14">
    <location>
        <begin position="1723"/>
        <end position="1747"/>
    </location>
</feature>
<feature type="region of interest" description="Disordered" evidence="14">
    <location>
        <begin position="1651"/>
        <end position="1691"/>
    </location>
</feature>
<proteinExistence type="inferred from homology"/>
<feature type="coiled-coil region" evidence="13">
    <location>
        <begin position="2728"/>
        <end position="2755"/>
    </location>
</feature>
<dbReference type="GO" id="GO:0005640">
    <property type="term" value="C:nuclear outer membrane"/>
    <property type="evidence" value="ECO:0007669"/>
    <property type="project" value="UniProtKB-SubCell"/>
</dbReference>
<name>G3NX87_GASAC</name>
<dbReference type="FunFam" id="1.20.58.60:FF:000126">
    <property type="entry name" value="Spectrin repeat containing, nuclear envelope 1a"/>
    <property type="match status" value="1"/>
</dbReference>
<organism evidence="16 17">
    <name type="scientific">Gasterosteus aculeatus aculeatus</name>
    <name type="common">three-spined stickleback</name>
    <dbReference type="NCBI Taxonomy" id="481459"/>
    <lineage>
        <taxon>Eukaryota</taxon>
        <taxon>Metazoa</taxon>
        <taxon>Chordata</taxon>
        <taxon>Craniata</taxon>
        <taxon>Vertebrata</taxon>
        <taxon>Euteleostomi</taxon>
        <taxon>Actinopterygii</taxon>
        <taxon>Neopterygii</taxon>
        <taxon>Teleostei</taxon>
        <taxon>Neoteleostei</taxon>
        <taxon>Acanthomorphata</taxon>
        <taxon>Eupercaria</taxon>
        <taxon>Perciformes</taxon>
        <taxon>Cottioidei</taxon>
        <taxon>Gasterosteales</taxon>
        <taxon>Gasterosteidae</taxon>
        <taxon>Gasterosteus</taxon>
    </lineage>
</organism>
<dbReference type="InterPro" id="IPR056887">
    <property type="entry name" value="SYNE1/2_dom"/>
</dbReference>
<keyword evidence="5 12" id="KW-0812">Transmembrane</keyword>
<dbReference type="Gene3D" id="1.20.58.60">
    <property type="match status" value="9"/>
</dbReference>
<evidence type="ECO:0000313" key="16">
    <source>
        <dbReference type="Ensembl" id="ENSGACP00000009956.2"/>
    </source>
</evidence>
<feature type="compositionally biased region" description="Polar residues" evidence="14">
    <location>
        <begin position="4116"/>
        <end position="4125"/>
    </location>
</feature>
<dbReference type="CDD" id="cd00176">
    <property type="entry name" value="SPEC"/>
    <property type="match status" value="3"/>
</dbReference>
<evidence type="ECO:0000256" key="1">
    <source>
        <dbReference type="ARBA" id="ARBA00004245"/>
    </source>
</evidence>
<dbReference type="GeneTree" id="ENSGT00940000154656"/>
<dbReference type="FunFam" id="1.20.58.60:FF:000157">
    <property type="entry name" value="Nesprin-1 isoform 1"/>
    <property type="match status" value="1"/>
</dbReference>
<protein>
    <recommendedName>
        <fullName evidence="15">KASH domain-containing protein</fullName>
    </recommendedName>
</protein>
<feature type="compositionally biased region" description="Acidic residues" evidence="14">
    <location>
        <begin position="3749"/>
        <end position="3762"/>
    </location>
</feature>
<sequence>MRDDCDTTPCLLCAQRQTRDSMEPERTAPDPPAGEATGGSPEYHERRSTMHSVLPAIQSLVESSKIINRTPQIDFNWHLKYFPGESQVRLVRAVQNVLACRYQPAQLDVSAMAKQLQEAKDCRRCVQEQVATMKSMSGARICDPDGLKRAEGQWSAALLEASATVQVKAAQLDQVKEYHKRMKITRAFLEVVAAEKDKMSLSTLRSSALQADKLQALLQAMVQKKDTMEELLQLSRRFSVHLSDAESSGALLAQLGDVQEEWRLLEGSIKRALQHASSSTSQYSLLIREAEQLKAKLDALRPSSFKSRDSKSALELVCLSTDVQLYNQLYMHLQSQTDALIHFPLGQKEKDELSGSLKDLRSLLHVTKSQLDTSNYICGGISSTKINKQLQDLIIWAKQAENHISVSNKSALFPEEARVQIVQMKKFQTDIWFRSSKMQTVVENMKAATVSDMENEQSDKVLKTIEDLYEAFPDRLNQVLDTMKDNLQERETLLCQFASIDEWLAEMRAQRDPCALVDNVSKADIGELESELKSHQLAAVEIEAQLNRVDAMADACREIAVCSSPGESRYLVNRLSGLWTELHGLLAHEKALSWELEELIHELTTSGEELSAIQASLKQISTDLVQQRFPLTQETLSAIAHLKHTLMEHQCQVRGLKQFQEARRSSVLCTIGELQDQCKALSINAVEQDKYLHLRRQMVESRDIVEEQIQRAKDETISVGERVMLCQSLLVELPLVKTQCQEVADQLETIAQELEPSDLHLEKERIHCTVEALVSWEDSVTDDIKNLEAKLLLGLHFFSEHRALIELFQRTRVEMEGLEPVTPDEKAIDIALTRNLIICRHMESGMRVLEGLGRKENVDLKNYKELYSLRDATMRDCHLRMESLCQARESLKDYHWAAQGAMCFLHNAEATFLSAPGGFLDCTEEQTQTQQALEALEGGFQAHICHLVDLVPSQTCLSRPKTEQLHIGILSQLLVGRAILEAQAQLRMESLRSCEVRQQSHRKWHEDIRQRLSGFEIKLSECATEQVTSSDQSIAQQKRATLLLEGLLSLAGQLDELRAGCPAQSCGVGKDGELGALWRRWVSLRRGVGIVIAHTEQRGEEWKDITTSMEQCCSSLVRLQSEVPDSSAVSFSQEELLELLQQAEMHRAWLEQEQQALSSLEHRLERALGLSSTQEPASPGPVAKTLVKLQDQVRSLKERNLLVVAAAQAEDKERQQVQVEIAEWEQNMLTILPSLEACSNPCKQQELRQDLSSQKDKLKCIMDGVQDLYAEIPAGISRRLQEAQRSLQREEEKLVEKSNLLRRLDSQVAELGSGLEIVKVLLEQRSPTVNEAQNAIKLVWDELDAWHSRLMLLDSEVQDLAEEHPDQAHLLMDQLNRPLQLYQNAAHMTEQRTAFLSKVPACLQEFEDIMHGAACWLDEAQSWLSDPCSFPTARGLQNHANSLQLVLDDSERIRQTLQAFRPVLDEISAVCDISTHEERVNQKDQQVQKMQRKILQPLEQILPAVGVVETLEAELKTMEQNVPKIRAILSSVDDTHITLMEHLQNRQVIVANVQSMQRTLEEIERCKGELHLPQGAEESLLVFSRARLLLQPLDELQQLTHQQAALLQNKIRAEKEEWNDLDIIAVSGSPEEVFHLDRAPQKCIVQQEAFELSNSEEEEEDENNSCHSSSSDTLTCSIPEDPEETLSASDVQKEEIAKIKQPPDVTALESLAGAFTSEVKTSSKSVPKVPGLLPGSPRTSEPESENVATGLIKTDSVVGEAFGHETVTIEPPIAAASLAVEDKFTAGAAKLDSHGSPKCESLVAEPHATFPQAAAAVEETRLIPARPETPFTATRGFDGFMEEADKHPYFSTRPHRHLNSPDVSTVRGEESPRAREMSEEPISMAEQGEDNEGELRWIQLNTQILQKLITLKKVKEGHQKDPERELTSPGSASAVLLRAHESITMMRQIVSSPGANDTLYAAARKLLLCLDALTDLLLTPGEDAQLRLLQQECVSTELVTLCEMLSKVASAAAPALLREKPEALRCLVSLQECLQMGRLVSTSSHNQLIEYRGHALRLKEHGSSQLCNLDEFEIELSEMFPNIMDVSILEQCMQGRHQRESPGVKANLQQVSRSLLRGITNLVELGEECVTEEQMSRTHNCSQFQAIRCRYRKLLGVLGSQLAFVQHLFQREPGALACQEAERVQLEVRANVLQQQAVQQEVAYERRIEEWTRWEDNSGQLGELLDDLEAFISSGEPEGDNGSSAQHRQAACQQALVRLDDSRAALGLLLDQRKVLQADPEFAAKVGQAGGALELRWLSTRRRTEQESRRCRDIQDSQDRFQTDFSSVSEWLAGAEKHRKSWTNLANASDLKQECICANLIKLLDFSMEIEAMSVQRASASREATKLLRLREADCPELRAQLAQLECSWTQLTSDLSTIQDSLQQQLLAAAGPPVELLSHLEAWRKKLEDRLSLEKGTLVKAEDAAQITEHLQHYQELKAGALNALLLLDFLCQSGPQPGGPDVRALRSERTVCAEQLGALRLQWLHLQGELECQSREAEQTHYTCADRERRLQRLHSWIEQQKKHLNQWKQPISQTAAREAMLELEAAVSKVKEGCAALQELKSIRVANEEDRPCDVSFSGWTESVCRAYVELSQQMEVLQPALQLNVGEWSCYERDLKEVSIHTTRVHCALQHQPLYSLKQAEGHQDLLQQLQDKVREGERLWASVDKSYQGLVKNVHPATAQELDDQMRAERKRWEDVVQELKNEHMRNEETICLWLGCTQLSDRCSLDLLTLWRQWEELWRSSPRETQDMVHSVEKLQNAAQDLQSSAGDVLGAFKPLIERLEPLATNVIKSEARQLSRDVLLLIEAMSAKKKSLQEALEQQEIFRTLLEALEKQTQRPQHLTRFNNTDEIKQALSELIDLFPSLVDVREMSCYVILTNHETERLHMLSRQWVESMTHASDINRELQAERQCSQNLQEKCKSLAAIQKKIEEESMSKKCQSISSLRDMMTAHKRLEAEIIIGNQLVQGLLCHAVESMETEGGEKSSELMAHVDRVRESWLDSLALAGQRRSSTKEQLGYWRVYQRGSTLLSRLLREGDPLLSSAGPAVFAAHQLPSCTDDDQRVKDALGLHASVFTRTLGAGRHLCETMTESECQSQLQSELQALQDAWERTTSLLERRRDGLSTAVQEIDLLLKHFTGEFRELATMKTEMSQYVAAGDSALLEQQLEQLHSQWEELCSKVSSRRREIADRLNAWTIFSDKNKEFCAWLTQMENKVCHSGELSIEEMVEKLKKDCMEEINLFSENKSHLKQLGEQLLLASDEAKRTQVNGSLQEVNQRWHNLFHQIEARVKKLKETLVAVQQLDKNMSNLRSWLSRIEAELSRPITYSVCHLQEIQRRLEEQQVLQRDIEQHTEGVASVLSLCDVLLRDGEAACGIEVESDSLQETSNSLDQRWRAVCAIALDRRLRIEETWRLWCKFLDDYSRFEDWLKMAERTAANPNSADVLYTVAKEELKKFENFQRQVHERLTQLELVNNQYRRLARENRTDRASQLKAMVHEGNRRWDELHRRVSAVLRRLKYFTGQREEFEGTRESMLVWLTELDLQLTNVEHFSESDVHHKIQQLNSFQKEITVNTERIDGLIVFGEGLIQKSTLQDAALIEDELEELHSYCQEVFSRLVRFHQRLSQPPMIREEPALSGAAVSLESNLELICRPWLMRSHGSLPATPTRLLASPLERSGRETPVSVDSLPLEWDHTGDVGGSSSHEDEEEEEEEEEQEDDRTYFSAPSEVELTESQEEFVESPEAVRASPPVLSTSVAEHEPPRWRCQGDTEAQLDSDRPSEAPQALTSTPLKQGYLLLMSDCSGSIEDIKRVSLILDDEEQPEDLGLTGLCAADKQSGVIERWELLQAQSRSPQEACHLPSALSDITSWLEKVTPELKRLQQLEPAASIEDMASSATKLKEMQRTFTHYKSIMLSVNLRAQEAAELEEGLAGMNRDWGRACAGLQQWESRLRETLTRCKEFHERLHSLLLWLAHAESRRYAADISDPATPATDLRQHLSTLTDLQRELRGRQTQQASLQALWSQLQPEDEAEEAGEAEEKLHVTSSKLKWLLREVEQDLGALQRRLDGDAGSNIQGQNTSAHPKKGSCTQREKRDSPPPRSFFYRVLRAAFPLHLLLVFLLLLPCLIPVSESEAGCTGANNFARSFYPMLRYTNGPPPT</sequence>
<dbReference type="InParanoid" id="G3NX87"/>
<comment type="similarity">
    <text evidence="2">Belongs to the nesprin family.</text>
</comment>
<comment type="subcellular location">
    <subcellularLocation>
        <location evidence="1">Cytoplasm</location>
        <location evidence="1">Cytoskeleton</location>
    </subcellularLocation>
    <subcellularLocation>
        <location evidence="11">Nucleus outer membrane</location>
        <topology evidence="11">Single-pass type IV membrane protein</topology>
    </subcellularLocation>
</comment>
<keyword evidence="3" id="KW-0963">Cytoplasm</keyword>
<dbReference type="InterPro" id="IPR057057">
    <property type="entry name" value="Spectrin_SYNE1"/>
</dbReference>
<dbReference type="Proteomes" id="UP000007635">
    <property type="component" value="Chromosome XVIII"/>
</dbReference>
<keyword evidence="8 12" id="KW-0472">Membrane</keyword>
<dbReference type="PANTHER" id="PTHR14514:SF4">
    <property type="entry name" value="NESPRIN-2"/>
    <property type="match status" value="1"/>
</dbReference>
<keyword evidence="10" id="KW-0539">Nucleus</keyword>
<dbReference type="SMART" id="SM00150">
    <property type="entry name" value="SPEC"/>
    <property type="match status" value="8"/>
</dbReference>
<feature type="coiled-coil region" evidence="13">
    <location>
        <begin position="1277"/>
        <end position="1307"/>
    </location>
</feature>
<keyword evidence="17" id="KW-1185">Reference proteome</keyword>
<feature type="compositionally biased region" description="Basic and acidic residues" evidence="14">
    <location>
        <begin position="1867"/>
        <end position="1878"/>
    </location>
</feature>
<dbReference type="Pfam" id="PF00435">
    <property type="entry name" value="Spectrin"/>
    <property type="match status" value="1"/>
</dbReference>
<keyword evidence="13" id="KW-0175">Coiled coil</keyword>
<feature type="compositionally biased region" description="Low complexity" evidence="14">
    <location>
        <begin position="1665"/>
        <end position="1677"/>
    </location>
</feature>
<evidence type="ECO:0000259" key="15">
    <source>
        <dbReference type="PROSITE" id="PS51049"/>
    </source>
</evidence>
<dbReference type="eggNOG" id="KOG0516">
    <property type="taxonomic scope" value="Eukaryota"/>
</dbReference>